<evidence type="ECO:0000313" key="10">
    <source>
        <dbReference type="EMBL" id="RXZ85889.1"/>
    </source>
</evidence>
<dbReference type="GO" id="GO:0004673">
    <property type="term" value="F:protein histidine kinase activity"/>
    <property type="evidence" value="ECO:0007669"/>
    <property type="project" value="UniProtKB-EC"/>
</dbReference>
<dbReference type="EMBL" id="JACCBI010000001">
    <property type="protein sequence ID" value="NYD68503.1"/>
    <property type="molecule type" value="Genomic_DNA"/>
</dbReference>
<dbReference type="PANTHER" id="PTHR24421:SF10">
    <property type="entry name" value="NITRATE_NITRITE SENSOR PROTEIN NARQ"/>
    <property type="match status" value="1"/>
</dbReference>
<feature type="domain" description="Histidine kinase/HSP90-like ATPase" evidence="8">
    <location>
        <begin position="297"/>
        <end position="387"/>
    </location>
</feature>
<dbReference type="SUPFAM" id="SSF55874">
    <property type="entry name" value="ATPase domain of HSP90 chaperone/DNA topoisomerase II/histidine kinase"/>
    <property type="match status" value="1"/>
</dbReference>
<evidence type="ECO:0000256" key="5">
    <source>
        <dbReference type="ARBA" id="ARBA00023012"/>
    </source>
</evidence>
<evidence type="ECO:0000313" key="12">
    <source>
        <dbReference type="Proteomes" id="UP000581087"/>
    </source>
</evidence>
<feature type="region of interest" description="Disordered" evidence="6">
    <location>
        <begin position="385"/>
        <end position="412"/>
    </location>
</feature>
<feature type="transmembrane region" description="Helical" evidence="7">
    <location>
        <begin position="74"/>
        <end position="91"/>
    </location>
</feature>
<dbReference type="Pfam" id="PF02518">
    <property type="entry name" value="HATPase_c"/>
    <property type="match status" value="1"/>
</dbReference>
<evidence type="ECO:0000313" key="9">
    <source>
        <dbReference type="EMBL" id="NYD68503.1"/>
    </source>
</evidence>
<proteinExistence type="predicted"/>
<dbReference type="CDD" id="cd16917">
    <property type="entry name" value="HATPase_UhpB-NarQ-NarX-like"/>
    <property type="match status" value="1"/>
</dbReference>
<comment type="catalytic activity">
    <reaction evidence="1">
        <text>ATP + protein L-histidine = ADP + protein N-phospho-L-histidine.</text>
        <dbReference type="EC" id="2.7.13.3"/>
    </reaction>
</comment>
<evidence type="ECO:0000256" key="4">
    <source>
        <dbReference type="ARBA" id="ARBA00022777"/>
    </source>
</evidence>
<dbReference type="Proteomes" id="UP000292686">
    <property type="component" value="Unassembled WGS sequence"/>
</dbReference>
<evidence type="ECO:0000256" key="2">
    <source>
        <dbReference type="ARBA" id="ARBA00012438"/>
    </source>
</evidence>
<keyword evidence="5" id="KW-0902">Two-component regulatory system</keyword>
<evidence type="ECO:0000313" key="11">
    <source>
        <dbReference type="Proteomes" id="UP000292686"/>
    </source>
</evidence>
<accession>A0A4Q2M2A0</accession>
<evidence type="ECO:0000256" key="6">
    <source>
        <dbReference type="SAM" id="MobiDB-lite"/>
    </source>
</evidence>
<dbReference type="InterPro" id="IPR050482">
    <property type="entry name" value="Sensor_HK_TwoCompSys"/>
</dbReference>
<feature type="region of interest" description="Disordered" evidence="6">
    <location>
        <begin position="1"/>
        <end position="22"/>
    </location>
</feature>
<dbReference type="GO" id="GO:0000160">
    <property type="term" value="P:phosphorelay signal transduction system"/>
    <property type="evidence" value="ECO:0007669"/>
    <property type="project" value="UniProtKB-KW"/>
</dbReference>
<dbReference type="PANTHER" id="PTHR24421">
    <property type="entry name" value="NITRATE/NITRITE SENSOR PROTEIN NARX-RELATED"/>
    <property type="match status" value="1"/>
</dbReference>
<dbReference type="EMBL" id="SDPM01000006">
    <property type="protein sequence ID" value="RXZ85889.1"/>
    <property type="molecule type" value="Genomic_DNA"/>
</dbReference>
<feature type="transmembrane region" description="Helical" evidence="7">
    <location>
        <begin position="103"/>
        <end position="127"/>
    </location>
</feature>
<dbReference type="SMART" id="SM00387">
    <property type="entry name" value="HATPase_c"/>
    <property type="match status" value="1"/>
</dbReference>
<dbReference type="RefSeq" id="WP_129175382.1">
    <property type="nucleotide sequence ID" value="NZ_JACCBI010000001.1"/>
</dbReference>
<organism evidence="10 11">
    <name type="scientific">Agromyces atrinae</name>
    <dbReference type="NCBI Taxonomy" id="592376"/>
    <lineage>
        <taxon>Bacteria</taxon>
        <taxon>Bacillati</taxon>
        <taxon>Actinomycetota</taxon>
        <taxon>Actinomycetes</taxon>
        <taxon>Micrococcales</taxon>
        <taxon>Microbacteriaceae</taxon>
        <taxon>Agromyces</taxon>
    </lineage>
</organism>
<dbReference type="Gene3D" id="3.30.565.10">
    <property type="entry name" value="Histidine kinase-like ATPase, C-terminal domain"/>
    <property type="match status" value="1"/>
</dbReference>
<dbReference type="InterPro" id="IPR003594">
    <property type="entry name" value="HATPase_dom"/>
</dbReference>
<evidence type="ECO:0000256" key="7">
    <source>
        <dbReference type="SAM" id="Phobius"/>
    </source>
</evidence>
<feature type="transmembrane region" description="Helical" evidence="7">
    <location>
        <begin position="29"/>
        <end position="54"/>
    </location>
</feature>
<evidence type="ECO:0000256" key="3">
    <source>
        <dbReference type="ARBA" id="ARBA00022679"/>
    </source>
</evidence>
<keyword evidence="3" id="KW-0808">Transferase</keyword>
<feature type="transmembrane region" description="Helical" evidence="7">
    <location>
        <begin position="133"/>
        <end position="155"/>
    </location>
</feature>
<protein>
    <recommendedName>
        <fullName evidence="2">histidine kinase</fullName>
        <ecNumber evidence="2">2.7.13.3</ecNumber>
    </recommendedName>
</protein>
<comment type="caution">
    <text evidence="10">The sequence shown here is derived from an EMBL/GenBank/DDBJ whole genome shotgun (WGS) entry which is preliminary data.</text>
</comment>
<sequence length="412" mass="44454">MTTPISDSNALALRESRTRRDDEARDTRTTVIIVGVLAASLGVAATVQSVLIFGLQSADLHAEASPLAELARRFSINLVSVTIVTLCAATLRLPQRRRAVQIALSAAVGTGVALVRAGLQLVGGVYLGTQLDAAAPDALVVAVMVTLVFMTALTITRAQQRARREARERVFQATLASDALASLQQEELRVRRLVADGIHGSLQNRFVILAAELGSIARESSAPHRERIDAVRRQLDELRETELRSLSSALYPERLDDGLVPAARALLARLPAGIATRLRVRDTAASNDRDMRLIDVSKRLLLVRVIEEALTNALKHGTATSVALFVFREERSVTIEFHDDGVGIDGPIELHGLALLRDRLHHHRGELTLDSSAEGGVVVRAGIPLNPDEEVPAPAESAPLQHRTEPCEPATA</sequence>
<reference evidence="10 11" key="1">
    <citation type="submission" date="2019-01" db="EMBL/GenBank/DDBJ databases">
        <title>Agromyces.</title>
        <authorList>
            <person name="Li J."/>
        </authorList>
    </citation>
    <scope>NUCLEOTIDE SEQUENCE [LARGE SCALE GENOMIC DNA]</scope>
    <source>
        <strain evidence="10 11">DSM 23870</strain>
    </source>
</reference>
<dbReference type="EC" id="2.7.13.3" evidence="2"/>
<keyword evidence="7" id="KW-0812">Transmembrane</keyword>
<keyword evidence="11" id="KW-1185">Reference proteome</keyword>
<keyword evidence="4 9" id="KW-0418">Kinase</keyword>
<name>A0A4Q2M2A0_9MICO</name>
<evidence type="ECO:0000256" key="1">
    <source>
        <dbReference type="ARBA" id="ARBA00000085"/>
    </source>
</evidence>
<keyword evidence="7" id="KW-0472">Membrane</keyword>
<dbReference type="AlphaFoldDB" id="A0A4Q2M2A0"/>
<gene>
    <name evidence="9" type="ORF">BJ972_003022</name>
    <name evidence="10" type="ORF">ESP50_11765</name>
</gene>
<evidence type="ECO:0000259" key="8">
    <source>
        <dbReference type="SMART" id="SM00387"/>
    </source>
</evidence>
<dbReference type="InterPro" id="IPR036890">
    <property type="entry name" value="HATPase_C_sf"/>
</dbReference>
<keyword evidence="7" id="KW-1133">Transmembrane helix</keyword>
<dbReference type="OrthoDB" id="3573097at2"/>
<reference evidence="9 12" key="2">
    <citation type="submission" date="2020-07" db="EMBL/GenBank/DDBJ databases">
        <title>Sequencing the genomes of 1000 actinobacteria strains.</title>
        <authorList>
            <person name="Klenk H.-P."/>
        </authorList>
    </citation>
    <scope>NUCLEOTIDE SEQUENCE [LARGE SCALE GENOMIC DNA]</scope>
    <source>
        <strain evidence="9 12">DSM 23870</strain>
    </source>
</reference>
<dbReference type="Proteomes" id="UP000581087">
    <property type="component" value="Unassembled WGS sequence"/>
</dbReference>